<proteinExistence type="predicted"/>
<dbReference type="OrthoDB" id="10263122at2759"/>
<dbReference type="PROSITE" id="PS51379">
    <property type="entry name" value="4FE4S_FER_2"/>
    <property type="match status" value="1"/>
</dbReference>
<dbReference type="AlphaFoldDB" id="A0A9K3D2V6"/>
<feature type="non-terminal residue" evidence="2">
    <location>
        <position position="95"/>
    </location>
</feature>
<sequence>LPSIKSLIGLSVPKGGSICDFMDLPAEKLVAKLTKPAQCVRCLNCLDCPYQAITASPKITVDPLKCIGCSLCVRRCPGQCLDMVVREEGVPQPLI</sequence>
<dbReference type="InterPro" id="IPR017896">
    <property type="entry name" value="4Fe4S_Fe-S-bd"/>
</dbReference>
<dbReference type="Proteomes" id="UP000265618">
    <property type="component" value="Unassembled WGS sequence"/>
</dbReference>
<protein>
    <recommendedName>
        <fullName evidence="1">4Fe-4S ferredoxin-type domain-containing protein</fullName>
    </recommendedName>
</protein>
<dbReference type="SUPFAM" id="SSF54862">
    <property type="entry name" value="4Fe-4S ferredoxins"/>
    <property type="match status" value="1"/>
</dbReference>
<dbReference type="Gene3D" id="3.30.70.20">
    <property type="match status" value="1"/>
</dbReference>
<feature type="domain" description="4Fe-4S ferredoxin-type" evidence="1">
    <location>
        <begin position="57"/>
        <end position="86"/>
    </location>
</feature>
<name>A0A9K3D2V6_9EUKA</name>
<gene>
    <name evidence="2" type="ORF">KIPB_009244</name>
</gene>
<keyword evidence="3" id="KW-1185">Reference proteome</keyword>
<dbReference type="EMBL" id="BDIP01003082">
    <property type="protein sequence ID" value="GIQ87245.1"/>
    <property type="molecule type" value="Genomic_DNA"/>
</dbReference>
<organism evidence="2 3">
    <name type="scientific">Kipferlia bialata</name>
    <dbReference type="NCBI Taxonomy" id="797122"/>
    <lineage>
        <taxon>Eukaryota</taxon>
        <taxon>Metamonada</taxon>
        <taxon>Carpediemonas-like organisms</taxon>
        <taxon>Kipferlia</taxon>
    </lineage>
</organism>
<comment type="caution">
    <text evidence="2">The sequence shown here is derived from an EMBL/GenBank/DDBJ whole genome shotgun (WGS) entry which is preliminary data.</text>
</comment>
<reference evidence="2 3" key="1">
    <citation type="journal article" date="2018" name="PLoS ONE">
        <title>The draft genome of Kipferlia bialata reveals reductive genome evolution in fornicate parasites.</title>
        <authorList>
            <person name="Tanifuji G."/>
            <person name="Takabayashi S."/>
            <person name="Kume K."/>
            <person name="Takagi M."/>
            <person name="Nakayama T."/>
            <person name="Kamikawa R."/>
            <person name="Inagaki Y."/>
            <person name="Hashimoto T."/>
        </authorList>
    </citation>
    <scope>NUCLEOTIDE SEQUENCE [LARGE SCALE GENOMIC DNA]</scope>
    <source>
        <strain evidence="2">NY0173</strain>
    </source>
</reference>
<dbReference type="InterPro" id="IPR017900">
    <property type="entry name" value="4Fe4S_Fe_S_CS"/>
</dbReference>
<accession>A0A9K3D2V6</accession>
<evidence type="ECO:0000313" key="2">
    <source>
        <dbReference type="EMBL" id="GIQ87245.1"/>
    </source>
</evidence>
<dbReference type="PROSITE" id="PS00198">
    <property type="entry name" value="4FE4S_FER_1"/>
    <property type="match status" value="1"/>
</dbReference>
<dbReference type="Pfam" id="PF00037">
    <property type="entry name" value="Fer4"/>
    <property type="match status" value="1"/>
</dbReference>
<evidence type="ECO:0000259" key="1">
    <source>
        <dbReference type="PROSITE" id="PS51379"/>
    </source>
</evidence>
<evidence type="ECO:0000313" key="3">
    <source>
        <dbReference type="Proteomes" id="UP000265618"/>
    </source>
</evidence>